<keyword evidence="1" id="KW-0808">Transferase</keyword>
<gene>
    <name evidence="1" type="ORF">ASN18_0949</name>
</gene>
<dbReference type="CDD" id="cd02440">
    <property type="entry name" value="AdoMet_MTases"/>
    <property type="match status" value="1"/>
</dbReference>
<dbReference type="InterPro" id="IPR029063">
    <property type="entry name" value="SAM-dependent_MTases_sf"/>
</dbReference>
<comment type="caution">
    <text evidence="1">The sequence shown here is derived from an EMBL/GenBank/DDBJ whole genome shotgun (WGS) entry which is preliminary data.</text>
</comment>
<accession>A0ABR5SH61</accession>
<organism evidence="1 2">
    <name type="scientific">Candidatus Magnetominusculus xianensis</name>
    <dbReference type="NCBI Taxonomy" id="1748249"/>
    <lineage>
        <taxon>Bacteria</taxon>
        <taxon>Pseudomonadati</taxon>
        <taxon>Nitrospirota</taxon>
        <taxon>Nitrospiria</taxon>
        <taxon>Nitrospirales</taxon>
        <taxon>Nitrospiraceae</taxon>
        <taxon>Candidatus Magnetominusculus</taxon>
    </lineage>
</organism>
<dbReference type="Proteomes" id="UP000060487">
    <property type="component" value="Unassembled WGS sequence"/>
</dbReference>
<protein>
    <submittedName>
        <fullName evidence="1">Methyltransferase type 11</fullName>
    </submittedName>
</protein>
<dbReference type="Pfam" id="PF13489">
    <property type="entry name" value="Methyltransf_23"/>
    <property type="match status" value="1"/>
</dbReference>
<dbReference type="GO" id="GO:0032259">
    <property type="term" value="P:methylation"/>
    <property type="evidence" value="ECO:0007669"/>
    <property type="project" value="UniProtKB-KW"/>
</dbReference>
<name>A0ABR5SH61_9BACT</name>
<keyword evidence="2" id="KW-1185">Reference proteome</keyword>
<proteinExistence type="predicted"/>
<reference evidence="1 2" key="1">
    <citation type="submission" date="2015-11" db="EMBL/GenBank/DDBJ databases">
        <authorList>
            <person name="Lin W."/>
        </authorList>
    </citation>
    <scope>NUCLEOTIDE SEQUENCE [LARGE SCALE GENOMIC DNA]</scope>
    <source>
        <strain evidence="1 2">HCH-1</strain>
    </source>
</reference>
<dbReference type="RefSeq" id="WP_085051556.1">
    <property type="nucleotide sequence ID" value="NZ_LNQR01000033.1"/>
</dbReference>
<dbReference type="SUPFAM" id="SSF53335">
    <property type="entry name" value="S-adenosyl-L-methionine-dependent methyltransferases"/>
    <property type="match status" value="1"/>
</dbReference>
<sequence length="230" mass="25811">MADDTTYNRAYYAARGQCGARVALWFYYRIARRYVKKGSVLDYGCGGGRFLRYFNKKNYDTAGYDISPDALDMAKENTVSGHLYSSREAIADKTFDLICSIHVLEHIDDPLETLQFIRTLLKPQGILMYVVPNISGIGHTLKRHNWIGYGDPAHVSLYPAAKWIELTAKAGLKLLTTGTDGLWDVPYIDGIPLLIQKIIFYPAPAFQVIAGRLVIPRQWGESMIAIAQSV</sequence>
<evidence type="ECO:0000313" key="1">
    <source>
        <dbReference type="EMBL" id="KWT91002.1"/>
    </source>
</evidence>
<dbReference type="Gene3D" id="3.40.50.150">
    <property type="entry name" value="Vaccinia Virus protein VP39"/>
    <property type="match status" value="1"/>
</dbReference>
<keyword evidence="1" id="KW-0489">Methyltransferase</keyword>
<dbReference type="PANTHER" id="PTHR43861">
    <property type="entry name" value="TRANS-ACONITATE 2-METHYLTRANSFERASE-RELATED"/>
    <property type="match status" value="1"/>
</dbReference>
<dbReference type="EMBL" id="LNQR01000033">
    <property type="protein sequence ID" value="KWT91002.1"/>
    <property type="molecule type" value="Genomic_DNA"/>
</dbReference>
<evidence type="ECO:0000313" key="2">
    <source>
        <dbReference type="Proteomes" id="UP000060487"/>
    </source>
</evidence>
<dbReference type="GO" id="GO:0008168">
    <property type="term" value="F:methyltransferase activity"/>
    <property type="evidence" value="ECO:0007669"/>
    <property type="project" value="UniProtKB-KW"/>
</dbReference>